<dbReference type="AlphaFoldDB" id="A0A368L7P0"/>
<protein>
    <submittedName>
        <fullName evidence="1">Uncharacterized protein</fullName>
    </submittedName>
</protein>
<organism evidence="1 2">
    <name type="scientific">Parvibium lacunae</name>
    <dbReference type="NCBI Taxonomy" id="1888893"/>
    <lineage>
        <taxon>Bacteria</taxon>
        <taxon>Pseudomonadati</taxon>
        <taxon>Pseudomonadota</taxon>
        <taxon>Betaproteobacteria</taxon>
        <taxon>Burkholderiales</taxon>
        <taxon>Alcaligenaceae</taxon>
        <taxon>Parvibium</taxon>
    </lineage>
</organism>
<name>A0A368L7P0_9BURK</name>
<evidence type="ECO:0000313" key="1">
    <source>
        <dbReference type="EMBL" id="RCS59718.1"/>
    </source>
</evidence>
<gene>
    <name evidence="1" type="ORF">DU000_03145</name>
</gene>
<dbReference type="EMBL" id="QPGB01000001">
    <property type="protein sequence ID" value="RCS59718.1"/>
    <property type="molecule type" value="Genomic_DNA"/>
</dbReference>
<evidence type="ECO:0000313" key="2">
    <source>
        <dbReference type="Proteomes" id="UP000252357"/>
    </source>
</evidence>
<reference evidence="1 2" key="1">
    <citation type="journal article" date="2018" name="Int. J. Syst. Evol. Microbiol.">
        <title>Parvibium lacunae gen. nov., sp. nov., a new member of the family Alcaligenaceae isolated from a freshwater pond.</title>
        <authorList>
            <person name="Chen W.M."/>
            <person name="Xie P.B."/>
            <person name="Hsu M.Y."/>
            <person name="Sheu S.Y."/>
        </authorList>
    </citation>
    <scope>NUCLEOTIDE SEQUENCE [LARGE SCALE GENOMIC DNA]</scope>
    <source>
        <strain evidence="1 2">KMB9</strain>
    </source>
</reference>
<dbReference type="Proteomes" id="UP000252357">
    <property type="component" value="Unassembled WGS sequence"/>
</dbReference>
<comment type="caution">
    <text evidence="1">The sequence shown here is derived from an EMBL/GenBank/DDBJ whole genome shotgun (WGS) entry which is preliminary data.</text>
</comment>
<sequence length="135" mass="14902">MGLISTLNKFKLSRELAAKQVPFEGLALALGQTQLIVPSLLLSEADKFDRLHQLVEENASAPSSETYSQMQAALVDVLFLSLKRNYPSITSEYIKANLTTDQFLSAVLILQRMNMPEVGRDIASETKSKVRSSGK</sequence>
<proteinExistence type="predicted"/>
<keyword evidence="2" id="KW-1185">Reference proteome</keyword>
<accession>A0A368L7P0</accession>